<comment type="caution">
    <text evidence="1">The sequence shown here is derived from an EMBL/GenBank/DDBJ whole genome shotgun (WGS) entry which is preliminary data.</text>
</comment>
<proteinExistence type="predicted"/>
<name>A0ABP2CCC2_9FIRM</name>
<sequence length="104" mass="12093">MRVNYDKVVIAFMSERMNLQDVLREYGIPLATLNVTASHQDCLDLRERLMAIRELSHGKEQGYLEVACTFYIDVHDIDRYLAGELPSLAEIYTFPEDVKTHKEE</sequence>
<dbReference type="Proteomes" id="UP000245702">
    <property type="component" value="Unassembled WGS sequence"/>
</dbReference>
<keyword evidence="2" id="KW-1185">Reference proteome</keyword>
<evidence type="ECO:0000313" key="2">
    <source>
        <dbReference type="Proteomes" id="UP000245702"/>
    </source>
</evidence>
<gene>
    <name evidence="1" type="ORF">SSPH_03686</name>
</gene>
<accession>A0ABP2CCC2</accession>
<evidence type="ECO:0000313" key="1">
    <source>
        <dbReference type="EMBL" id="CVK21009.1"/>
    </source>
</evidence>
<reference evidence="1 2" key="1">
    <citation type="submission" date="2016-01" db="EMBL/GenBank/DDBJ databases">
        <authorList>
            <person name="Brown R."/>
        </authorList>
    </citation>
    <scope>NUCLEOTIDE SEQUENCE [LARGE SCALE GENOMIC DNA]</scope>
    <source>
        <strain evidence="1">Sporomusa sphaeroides DSM 2875</strain>
    </source>
</reference>
<dbReference type="EMBL" id="FCOW01000026">
    <property type="protein sequence ID" value="CVK21009.1"/>
    <property type="molecule type" value="Genomic_DNA"/>
</dbReference>
<protein>
    <submittedName>
        <fullName evidence="1">Uncharacterized protein</fullName>
    </submittedName>
</protein>
<organism evidence="1 2">
    <name type="scientific">Sporomusa sphaeroides DSM 2875</name>
    <dbReference type="NCBI Taxonomy" id="1337886"/>
    <lineage>
        <taxon>Bacteria</taxon>
        <taxon>Bacillati</taxon>
        <taxon>Bacillota</taxon>
        <taxon>Negativicutes</taxon>
        <taxon>Selenomonadales</taxon>
        <taxon>Sporomusaceae</taxon>
        <taxon>Sporomusa</taxon>
    </lineage>
</organism>